<reference evidence="2 3" key="1">
    <citation type="submission" date="2021-08" db="EMBL/GenBank/DDBJ databases">
        <title>Comparative Genomics Analysis of the Genus Qipengyuania Reveals Extensive Genetic Diversity and Metabolic Versatility, Including the Description of Fifteen Novel Species.</title>
        <authorList>
            <person name="Liu Y."/>
        </authorList>
    </citation>
    <scope>NUCLEOTIDE SEQUENCE [LARGE SCALE GENOMIC DNA]</scope>
    <source>
        <strain evidence="2 3">1NDH17</strain>
    </source>
</reference>
<evidence type="ECO:0000256" key="1">
    <source>
        <dbReference type="SAM" id="Phobius"/>
    </source>
</evidence>
<evidence type="ECO:0000313" key="2">
    <source>
        <dbReference type="EMBL" id="MBX7457308.1"/>
    </source>
</evidence>
<organism evidence="2 3">
    <name type="scientific">Qipengyuania polymorpha</name>
    <dbReference type="NCBI Taxonomy" id="2867234"/>
    <lineage>
        <taxon>Bacteria</taxon>
        <taxon>Pseudomonadati</taxon>
        <taxon>Pseudomonadota</taxon>
        <taxon>Alphaproteobacteria</taxon>
        <taxon>Sphingomonadales</taxon>
        <taxon>Erythrobacteraceae</taxon>
        <taxon>Qipengyuania</taxon>
    </lineage>
</organism>
<dbReference type="EMBL" id="JAIGNK010000001">
    <property type="protein sequence ID" value="MBX7457308.1"/>
    <property type="molecule type" value="Genomic_DNA"/>
</dbReference>
<dbReference type="RefSeq" id="WP_221572627.1">
    <property type="nucleotide sequence ID" value="NZ_JAIGNK010000001.1"/>
</dbReference>
<feature type="transmembrane region" description="Helical" evidence="1">
    <location>
        <begin position="72"/>
        <end position="94"/>
    </location>
</feature>
<feature type="transmembrane region" description="Helical" evidence="1">
    <location>
        <begin position="44"/>
        <end position="60"/>
    </location>
</feature>
<feature type="transmembrane region" description="Helical" evidence="1">
    <location>
        <begin position="21"/>
        <end position="38"/>
    </location>
</feature>
<feature type="transmembrane region" description="Helical" evidence="1">
    <location>
        <begin position="114"/>
        <end position="135"/>
    </location>
</feature>
<keyword evidence="1" id="KW-0812">Transmembrane</keyword>
<protein>
    <submittedName>
        <fullName evidence="2">Uncharacterized protein</fullName>
    </submittedName>
</protein>
<dbReference type="Proteomes" id="UP000783253">
    <property type="component" value="Unassembled WGS sequence"/>
</dbReference>
<accession>A0ABS7IV43</accession>
<keyword evidence="1" id="KW-1133">Transmembrane helix</keyword>
<comment type="caution">
    <text evidence="2">The sequence shown here is derived from an EMBL/GenBank/DDBJ whole genome shotgun (WGS) entry which is preliminary data.</text>
</comment>
<sequence length="141" mass="15540">MSSTPLSQRERRVRRHNIASLLAFLAYLAFIAAKYFPASFLGDISPLLALALLATIIVMFRTRNADEYTAALWRVGTSIAFVITVVFLLMVPFAEGFVDGFMEAHTGEARGQDLPTSTHALPITLGSFFLANAWARLRGTM</sequence>
<evidence type="ECO:0000313" key="3">
    <source>
        <dbReference type="Proteomes" id="UP000783253"/>
    </source>
</evidence>
<keyword evidence="3" id="KW-1185">Reference proteome</keyword>
<name>A0ABS7IV43_9SPHN</name>
<gene>
    <name evidence="2" type="ORF">K3152_03530</name>
</gene>
<proteinExistence type="predicted"/>
<keyword evidence="1" id="KW-0472">Membrane</keyword>